<feature type="compositionally biased region" description="Polar residues" evidence="2">
    <location>
        <begin position="236"/>
        <end position="253"/>
    </location>
</feature>
<feature type="region of interest" description="Disordered" evidence="2">
    <location>
        <begin position="183"/>
        <end position="351"/>
    </location>
</feature>
<comment type="caution">
    <text evidence="3">The sequence shown here is derived from an EMBL/GenBank/DDBJ whole genome shotgun (WGS) entry which is preliminary data.</text>
</comment>
<feature type="coiled-coil region" evidence="1">
    <location>
        <begin position="132"/>
        <end position="166"/>
    </location>
</feature>
<dbReference type="RefSeq" id="WP_322400202.1">
    <property type="nucleotide sequence ID" value="NZ_JAXOGL010000012.1"/>
</dbReference>
<feature type="compositionally biased region" description="Low complexity" evidence="2">
    <location>
        <begin position="204"/>
        <end position="219"/>
    </location>
</feature>
<evidence type="ECO:0000313" key="4">
    <source>
        <dbReference type="Proteomes" id="UP001290582"/>
    </source>
</evidence>
<feature type="region of interest" description="Disordered" evidence="2">
    <location>
        <begin position="372"/>
        <end position="402"/>
    </location>
</feature>
<feature type="compositionally biased region" description="Basic and acidic residues" evidence="2">
    <location>
        <begin position="220"/>
        <end position="235"/>
    </location>
</feature>
<accession>A0AAW9JJ55</accession>
<proteinExistence type="predicted"/>
<feature type="compositionally biased region" description="Polar residues" evidence="2">
    <location>
        <begin position="47"/>
        <end position="110"/>
    </location>
</feature>
<organism evidence="3 4">
    <name type="scientific">Enterococcus cecorum</name>
    <dbReference type="NCBI Taxonomy" id="44008"/>
    <lineage>
        <taxon>Bacteria</taxon>
        <taxon>Bacillati</taxon>
        <taxon>Bacillota</taxon>
        <taxon>Bacilli</taxon>
        <taxon>Lactobacillales</taxon>
        <taxon>Enterococcaceae</taxon>
        <taxon>Enterococcus</taxon>
    </lineage>
</organism>
<protein>
    <submittedName>
        <fullName evidence="3">Uncharacterized protein</fullName>
    </submittedName>
</protein>
<feature type="compositionally biased region" description="Polar residues" evidence="2">
    <location>
        <begin position="265"/>
        <end position="284"/>
    </location>
</feature>
<feature type="region of interest" description="Disordered" evidence="2">
    <location>
        <begin position="1"/>
        <end position="126"/>
    </location>
</feature>
<feature type="compositionally biased region" description="Polar residues" evidence="2">
    <location>
        <begin position="316"/>
        <end position="341"/>
    </location>
</feature>
<feature type="compositionally biased region" description="Basic and acidic residues" evidence="2">
    <location>
        <begin position="285"/>
        <end position="299"/>
    </location>
</feature>
<gene>
    <name evidence="3" type="ORF">U1294_08065</name>
</gene>
<sequence>MKANTTEQVPDNTNTSTVPSSAQSEQPQNIHELPMHLAKDTKPSGDDLNNQTSTSSEIQQNEAKQQVTQRVEEAQNQSLDVSQERNVTTGTTQVQSEQNGGEQPNKQFNTDGLLVDKDVSLPSSTNEQENALLQGNEQVQQVTQKVDELQNQKATVSQEKNVLADNLEQEQVQTSIGNEIVQAEPTLHTQPGEPSTQVAAQSTISKEQQQSEMQQQVIQKVDEKQEQKVNVHQERQVTPGTTNTQVTQSSASQAEIAPSKIDADVQSSVNQPTQSIDKTQTNQSVKEHQVNQKLEEIQDQKVNINQERQVVEGRNDITTNHSVSSNPGEMDTSRFTQTPTSRDSRQRTESFERVRENHLNEHEHHVTQEINITNSESQISEMKNQTKKDFKLNNVDHSTTQE</sequence>
<reference evidence="3" key="1">
    <citation type="submission" date="2023-12" db="EMBL/GenBank/DDBJ databases">
        <title>Molecular genomic analyses of Enterococcus cecorum from sepsis oubreaks in broilers.</title>
        <authorList>
            <person name="Rhoads D."/>
            <person name="Alrubaye A."/>
        </authorList>
    </citation>
    <scope>NUCLEOTIDE SEQUENCE</scope>
    <source>
        <strain evidence="3">1755</strain>
    </source>
</reference>
<name>A0AAW9JJ55_9ENTE</name>
<dbReference type="Proteomes" id="UP001290582">
    <property type="component" value="Unassembled WGS sequence"/>
</dbReference>
<dbReference type="AlphaFoldDB" id="A0AAW9JJ55"/>
<feature type="compositionally biased region" description="Polar residues" evidence="2">
    <location>
        <begin position="372"/>
        <end position="383"/>
    </location>
</feature>
<feature type="compositionally biased region" description="Polar residues" evidence="2">
    <location>
        <begin position="187"/>
        <end position="203"/>
    </location>
</feature>
<feature type="compositionally biased region" description="Polar residues" evidence="2">
    <location>
        <begin position="1"/>
        <end position="29"/>
    </location>
</feature>
<keyword evidence="1" id="KW-0175">Coiled coil</keyword>
<evidence type="ECO:0000256" key="2">
    <source>
        <dbReference type="SAM" id="MobiDB-lite"/>
    </source>
</evidence>
<dbReference type="EMBL" id="JAXOGL010000012">
    <property type="protein sequence ID" value="MDZ5598181.1"/>
    <property type="molecule type" value="Genomic_DNA"/>
</dbReference>
<feature type="compositionally biased region" description="Basic and acidic residues" evidence="2">
    <location>
        <begin position="342"/>
        <end position="351"/>
    </location>
</feature>
<feature type="compositionally biased region" description="Basic and acidic residues" evidence="2">
    <location>
        <begin position="33"/>
        <end position="45"/>
    </location>
</feature>
<evidence type="ECO:0000313" key="3">
    <source>
        <dbReference type="EMBL" id="MDZ5598181.1"/>
    </source>
</evidence>
<evidence type="ECO:0000256" key="1">
    <source>
        <dbReference type="SAM" id="Coils"/>
    </source>
</evidence>